<evidence type="ECO:0000313" key="10">
    <source>
        <dbReference type="Proteomes" id="UP000278673"/>
    </source>
</evidence>
<proteinExistence type="inferred from homology"/>
<gene>
    <name evidence="9" type="ORF">EBN88_06360</name>
</gene>
<name>A0A3M2M4X5_9ACTN</name>
<keyword evidence="3" id="KW-0813">Transport</keyword>
<organism evidence="9 10">
    <name type="scientific">Streptomyces triticirhizae</name>
    <dbReference type="NCBI Taxonomy" id="2483353"/>
    <lineage>
        <taxon>Bacteria</taxon>
        <taxon>Bacillati</taxon>
        <taxon>Actinomycetota</taxon>
        <taxon>Actinomycetes</taxon>
        <taxon>Kitasatosporales</taxon>
        <taxon>Streptomycetaceae</taxon>
        <taxon>Streptomyces</taxon>
    </lineage>
</organism>
<feature type="transmembrane region" description="Helical" evidence="8">
    <location>
        <begin position="217"/>
        <end position="239"/>
    </location>
</feature>
<keyword evidence="7 8" id="KW-0472">Membrane</keyword>
<keyword evidence="10" id="KW-1185">Reference proteome</keyword>
<reference evidence="9 10" key="1">
    <citation type="submission" date="2018-10" db="EMBL/GenBank/DDBJ databases">
        <title>Isolation, diversity and antifungal activity of actinobacteria from wheat.</title>
        <authorList>
            <person name="Han C."/>
        </authorList>
    </citation>
    <scope>NUCLEOTIDE SEQUENCE [LARGE SCALE GENOMIC DNA]</scope>
    <source>
        <strain evidence="9 10">NEAU-YY642</strain>
    </source>
</reference>
<dbReference type="RefSeq" id="WP_122182816.1">
    <property type="nucleotide sequence ID" value="NZ_RFFJ01000020.1"/>
</dbReference>
<feature type="transmembrane region" description="Helical" evidence="8">
    <location>
        <begin position="43"/>
        <end position="61"/>
    </location>
</feature>
<dbReference type="PANTHER" id="PTHR30269">
    <property type="entry name" value="TRANSMEMBRANE PROTEIN YFCA"/>
    <property type="match status" value="1"/>
</dbReference>
<accession>A0A3M2M4X5</accession>
<feature type="transmembrane region" description="Helical" evidence="8">
    <location>
        <begin position="161"/>
        <end position="182"/>
    </location>
</feature>
<evidence type="ECO:0000256" key="5">
    <source>
        <dbReference type="ARBA" id="ARBA00022692"/>
    </source>
</evidence>
<evidence type="ECO:0000256" key="4">
    <source>
        <dbReference type="ARBA" id="ARBA00022475"/>
    </source>
</evidence>
<comment type="caution">
    <text evidence="9">The sequence shown here is derived from an EMBL/GenBank/DDBJ whole genome shotgun (WGS) entry which is preliminary data.</text>
</comment>
<comment type="similarity">
    <text evidence="2 8">Belongs to the 4-toluene sulfonate uptake permease (TSUP) (TC 2.A.102) family.</text>
</comment>
<comment type="subcellular location">
    <subcellularLocation>
        <location evidence="1 8">Cell membrane</location>
        <topology evidence="1 8">Multi-pass membrane protein</topology>
    </subcellularLocation>
</comment>
<evidence type="ECO:0000256" key="2">
    <source>
        <dbReference type="ARBA" id="ARBA00009142"/>
    </source>
</evidence>
<dbReference type="PANTHER" id="PTHR30269:SF37">
    <property type="entry name" value="MEMBRANE TRANSPORTER PROTEIN"/>
    <property type="match status" value="1"/>
</dbReference>
<feature type="transmembrane region" description="Helical" evidence="8">
    <location>
        <begin position="73"/>
        <end position="91"/>
    </location>
</feature>
<keyword evidence="5 8" id="KW-0812">Transmembrane</keyword>
<keyword evidence="6 8" id="KW-1133">Transmembrane helix</keyword>
<dbReference type="Pfam" id="PF01925">
    <property type="entry name" value="TauE"/>
    <property type="match status" value="1"/>
</dbReference>
<dbReference type="Proteomes" id="UP000278673">
    <property type="component" value="Unassembled WGS sequence"/>
</dbReference>
<sequence>MTEISTLFLLACAVFVGSALQSGIGLGLGLLGAPALALLEPSLLPGGLLITSMVLPVLGVVSEWRQVDWRGLAWALPARVPGALLGAWLVGRLAPGALAGAVGAMVLLAVAASLWRARLAIRPWSLVGAGALSGVTGTATSIGGPPMALLYQYEPPARVRATLAAFFLLGGAISLAALIAAGELDGRQVGYGLAATPLVVAGFLAGRASRQRVDARVLRAVLLAVVGAAGVGLVARAVLA</sequence>
<evidence type="ECO:0000256" key="8">
    <source>
        <dbReference type="RuleBase" id="RU363041"/>
    </source>
</evidence>
<evidence type="ECO:0000256" key="3">
    <source>
        <dbReference type="ARBA" id="ARBA00022448"/>
    </source>
</evidence>
<evidence type="ECO:0000313" key="9">
    <source>
        <dbReference type="EMBL" id="RMI43873.1"/>
    </source>
</evidence>
<keyword evidence="4 8" id="KW-1003">Cell membrane</keyword>
<feature type="transmembrane region" description="Helical" evidence="8">
    <location>
        <begin position="188"/>
        <end position="205"/>
    </location>
</feature>
<evidence type="ECO:0000256" key="7">
    <source>
        <dbReference type="ARBA" id="ARBA00023136"/>
    </source>
</evidence>
<evidence type="ECO:0000256" key="1">
    <source>
        <dbReference type="ARBA" id="ARBA00004651"/>
    </source>
</evidence>
<dbReference type="AlphaFoldDB" id="A0A3M2M4X5"/>
<protein>
    <recommendedName>
        <fullName evidence="8">Probable membrane transporter protein</fullName>
    </recommendedName>
</protein>
<dbReference type="InterPro" id="IPR002781">
    <property type="entry name" value="TM_pro_TauE-like"/>
</dbReference>
<feature type="transmembrane region" description="Helical" evidence="8">
    <location>
        <begin position="97"/>
        <end position="115"/>
    </location>
</feature>
<dbReference type="EMBL" id="RFFJ01000020">
    <property type="protein sequence ID" value="RMI43873.1"/>
    <property type="molecule type" value="Genomic_DNA"/>
</dbReference>
<dbReference type="InterPro" id="IPR052017">
    <property type="entry name" value="TSUP"/>
</dbReference>
<evidence type="ECO:0000256" key="6">
    <source>
        <dbReference type="ARBA" id="ARBA00022989"/>
    </source>
</evidence>
<dbReference type="GO" id="GO:0005886">
    <property type="term" value="C:plasma membrane"/>
    <property type="evidence" value="ECO:0007669"/>
    <property type="project" value="UniProtKB-SubCell"/>
</dbReference>